<organism evidence="1 2">
    <name type="scientific">Gemmata palustris</name>
    <dbReference type="NCBI Taxonomy" id="2822762"/>
    <lineage>
        <taxon>Bacteria</taxon>
        <taxon>Pseudomonadati</taxon>
        <taxon>Planctomycetota</taxon>
        <taxon>Planctomycetia</taxon>
        <taxon>Gemmatales</taxon>
        <taxon>Gemmataceae</taxon>
        <taxon>Gemmata</taxon>
    </lineage>
</organism>
<reference evidence="1 2" key="1">
    <citation type="submission" date="2021-04" db="EMBL/GenBank/DDBJ databases">
        <authorList>
            <person name="Ivanova A."/>
        </authorList>
    </citation>
    <scope>NUCLEOTIDE SEQUENCE [LARGE SCALE GENOMIC DNA]</scope>
    <source>
        <strain evidence="1 2">G18</strain>
    </source>
</reference>
<accession>A0ABS5BL20</accession>
<proteinExistence type="predicted"/>
<protein>
    <recommendedName>
        <fullName evidence="3">Zinc ribbon domain-containing protein</fullName>
    </recommendedName>
</protein>
<name>A0ABS5BL20_9BACT</name>
<evidence type="ECO:0008006" key="3">
    <source>
        <dbReference type="Google" id="ProtNLM"/>
    </source>
</evidence>
<comment type="caution">
    <text evidence="1">The sequence shown here is derived from an EMBL/GenBank/DDBJ whole genome shotgun (WGS) entry which is preliminary data.</text>
</comment>
<keyword evidence="2" id="KW-1185">Reference proteome</keyword>
<evidence type="ECO:0000313" key="2">
    <source>
        <dbReference type="Proteomes" id="UP000676565"/>
    </source>
</evidence>
<evidence type="ECO:0000313" key="1">
    <source>
        <dbReference type="EMBL" id="MBP3954177.1"/>
    </source>
</evidence>
<dbReference type="Proteomes" id="UP000676565">
    <property type="component" value="Unassembled WGS sequence"/>
</dbReference>
<sequence>MAIEFNCPHCQYAYRLKDEMAGKSAKCKSCRATILIPQPMTVPGGAPRLTAAEIAEAETKAIAALADEQAQIEKDTAAQLVPVECQHCNHKWTEPLARAGKNTLCPNPECRQRVKIPEPKNDAPYDWRHKKTKGPEGAVQNQLKLDNVQDMADTKLVSGKALTQAGADGIEYEPRPLKQKVTFALVIVGALLGTTLGVRSCYMGRVENREDRLMQEGQEEFAKSTGALPANEAPPETQLCSALLYIAGGEHAIRHKEPKIKDALEQFAKARDAIRKAPPSLARNAVGGELAVALLILGGSEQQARDQIRIRWTPGNDLKTRPNERLYTVLDELRQSLELLRAAEFEFKNHLARRLARELAKQGQGLLAVEMIPLALFTEKEQDEGKSLIALEVMRTDKGSDQPRRVMDDLKGRGAELMKSVPTPASAQTLFLAVDSEKAPRIIAPPAGDPVSESGRLAYAGKALMESQPDAALQLAQRRGSPEGQVRALVLCADWSADPGAALDTAFGIVSANKGRREISPYSVLRLAQIAAEKNKHDQAKEFANLITDDGLKAWAKGTLIQARAGAAPKDKADEAWAELPPADKPKDVRAGHAWGLLWVARQNTRLSGDRSAELKAVTGWPTVGGPFGKAGIALGLQDK</sequence>
<dbReference type="RefSeq" id="WP_210652320.1">
    <property type="nucleotide sequence ID" value="NZ_JAGKQQ010000001.1"/>
</dbReference>
<dbReference type="EMBL" id="JAGKQQ010000001">
    <property type="protein sequence ID" value="MBP3954177.1"/>
    <property type="molecule type" value="Genomic_DNA"/>
</dbReference>
<gene>
    <name evidence="1" type="ORF">J8F10_02555</name>
</gene>